<comment type="similarity">
    <text evidence="3 8">Belongs to the aldose epimerase family.</text>
</comment>
<protein>
    <recommendedName>
        <fullName evidence="8">Aldose 1-epimerase</fullName>
        <ecNumber evidence="8">5.1.3.3</ecNumber>
    </recommendedName>
</protein>
<keyword evidence="7 8" id="KW-0119">Carbohydrate metabolism</keyword>
<name>A0A1G6WUJ1_NIADE</name>
<feature type="binding site" evidence="11">
    <location>
        <begin position="86"/>
        <end position="87"/>
    </location>
    <ligand>
        <name>beta-D-galactose</name>
        <dbReference type="ChEBI" id="CHEBI:27667"/>
    </ligand>
</feature>
<dbReference type="InterPro" id="IPR047215">
    <property type="entry name" value="Galactose_mutarotase-like"/>
</dbReference>
<evidence type="ECO:0000256" key="9">
    <source>
        <dbReference type="PIRSR" id="PIRSR005096-1"/>
    </source>
</evidence>
<comment type="cofactor">
    <cofactor evidence="1">
        <name>Ca(2+)</name>
        <dbReference type="ChEBI" id="CHEBI:29108"/>
    </cofactor>
</comment>
<feature type="active site" description="Proton donor" evidence="9">
    <location>
        <position position="183"/>
    </location>
</feature>
<comment type="subunit">
    <text evidence="4">Monomer.</text>
</comment>
<dbReference type="EC" id="5.1.3.3" evidence="8"/>
<dbReference type="InterPro" id="IPR015443">
    <property type="entry name" value="Aldose_1-epimerase"/>
</dbReference>
<dbReference type="InterPro" id="IPR011013">
    <property type="entry name" value="Gal_mutarotase_sf_dom"/>
</dbReference>
<dbReference type="Gene3D" id="2.70.98.10">
    <property type="match status" value="1"/>
</dbReference>
<dbReference type="GO" id="GO:0006006">
    <property type="term" value="P:glucose metabolic process"/>
    <property type="evidence" value="ECO:0007669"/>
    <property type="project" value="TreeGrafter"/>
</dbReference>
<evidence type="ECO:0000256" key="5">
    <source>
        <dbReference type="ARBA" id="ARBA00022837"/>
    </source>
</evidence>
<dbReference type="GO" id="GO:0033499">
    <property type="term" value="P:galactose catabolic process via UDP-galactose, Leloir pathway"/>
    <property type="evidence" value="ECO:0007669"/>
    <property type="project" value="TreeGrafter"/>
</dbReference>
<dbReference type="Pfam" id="PF01263">
    <property type="entry name" value="Aldose_epim"/>
    <property type="match status" value="1"/>
</dbReference>
<dbReference type="STRING" id="1285928.SAMN04487894_11235"/>
<dbReference type="NCBIfam" id="NF008277">
    <property type="entry name" value="PRK11055.1"/>
    <property type="match status" value="1"/>
</dbReference>
<dbReference type="OrthoDB" id="9779408at2"/>
<evidence type="ECO:0000256" key="10">
    <source>
        <dbReference type="PIRSR" id="PIRSR005096-2"/>
    </source>
</evidence>
<keyword evidence="13" id="KW-1185">Reference proteome</keyword>
<proteinExistence type="inferred from homology"/>
<organism evidence="12 13">
    <name type="scientific">Niabella drilacis (strain DSM 25811 / CCM 8410 / CCUG 62505 / LMG 26954 / E90)</name>
    <dbReference type="NCBI Taxonomy" id="1285928"/>
    <lineage>
        <taxon>Bacteria</taxon>
        <taxon>Pseudomonadati</taxon>
        <taxon>Bacteroidota</taxon>
        <taxon>Chitinophagia</taxon>
        <taxon>Chitinophagales</taxon>
        <taxon>Chitinophagaceae</taxon>
        <taxon>Niabella</taxon>
    </lineage>
</organism>
<sequence length="346" mass="38890">MIEITEQLATQHPNGKNVYVFTLKNGSGTEATVTNYGAIIMSIKVRKSDGTFNDIVLGFDTPAEYWSGEYLKNYPYYGAAIGRYANRINHAAITIDEKNYPLNSTNPGYQLHGGVEGFDKKVWDKMSATDGHVVLQYKSPDGEEGYPGNLTVQIIFSLNEDNEFSYEYRATTDQPTAVNITHHSYFNLNNGKGRIDQQHLRIHASHYLEQDANYCTTGNVLPVKGTRNDFSNWNETGNIENPEQGIDISYPLDNPGIHQVAAEAWCDEEAVKLEVYTTEPLVHLYNSYGSPEIKGKNGQQYTAFSAFCFETQVHPNAINIPSFPNTILHPGEVYQTKTTYRLTEKD</sequence>
<evidence type="ECO:0000313" key="13">
    <source>
        <dbReference type="Proteomes" id="UP000198757"/>
    </source>
</evidence>
<dbReference type="InterPro" id="IPR014718">
    <property type="entry name" value="GH-type_carb-bd"/>
</dbReference>
<evidence type="ECO:0000256" key="4">
    <source>
        <dbReference type="ARBA" id="ARBA00011245"/>
    </source>
</evidence>
<dbReference type="InterPro" id="IPR008183">
    <property type="entry name" value="Aldose_1/G6P_1-epimerase"/>
</dbReference>
<dbReference type="PANTHER" id="PTHR10091:SF0">
    <property type="entry name" value="GALACTOSE MUTAROTASE"/>
    <property type="match status" value="1"/>
</dbReference>
<evidence type="ECO:0000256" key="1">
    <source>
        <dbReference type="ARBA" id="ARBA00001913"/>
    </source>
</evidence>
<dbReference type="UniPathway" id="UPA00242"/>
<comment type="catalytic activity">
    <reaction evidence="8">
        <text>alpha-D-glucose = beta-D-glucose</text>
        <dbReference type="Rhea" id="RHEA:10264"/>
        <dbReference type="ChEBI" id="CHEBI:15903"/>
        <dbReference type="ChEBI" id="CHEBI:17925"/>
        <dbReference type="EC" id="5.1.3.3"/>
    </reaction>
</comment>
<dbReference type="PIRSF" id="PIRSF005096">
    <property type="entry name" value="GALM"/>
    <property type="match status" value="1"/>
</dbReference>
<dbReference type="EMBL" id="FMZO01000012">
    <property type="protein sequence ID" value="SDD69610.1"/>
    <property type="molecule type" value="Genomic_DNA"/>
</dbReference>
<evidence type="ECO:0000256" key="8">
    <source>
        <dbReference type="PIRNR" id="PIRNR005096"/>
    </source>
</evidence>
<gene>
    <name evidence="12" type="ORF">SAMN04487894_11235</name>
</gene>
<evidence type="ECO:0000313" key="12">
    <source>
        <dbReference type="EMBL" id="SDD69610.1"/>
    </source>
</evidence>
<evidence type="ECO:0000256" key="11">
    <source>
        <dbReference type="PIRSR" id="PIRSR005096-3"/>
    </source>
</evidence>
<keyword evidence="6 8" id="KW-0413">Isomerase</keyword>
<dbReference type="GO" id="GO:0030246">
    <property type="term" value="F:carbohydrate binding"/>
    <property type="evidence" value="ECO:0007669"/>
    <property type="project" value="InterPro"/>
</dbReference>
<keyword evidence="5" id="KW-0106">Calcium</keyword>
<reference evidence="13" key="1">
    <citation type="submission" date="2016-10" db="EMBL/GenBank/DDBJ databases">
        <authorList>
            <person name="Varghese N."/>
            <person name="Submissions S."/>
        </authorList>
    </citation>
    <scope>NUCLEOTIDE SEQUENCE [LARGE SCALE GENOMIC DNA]</scope>
    <source>
        <strain evidence="13">DSM 25811 / CCM 8410 / LMG 26954 / E90</strain>
    </source>
</reference>
<dbReference type="AlphaFoldDB" id="A0A1G6WUJ1"/>
<comment type="pathway">
    <text evidence="2 8">Carbohydrate metabolism; hexose metabolism.</text>
</comment>
<evidence type="ECO:0000256" key="3">
    <source>
        <dbReference type="ARBA" id="ARBA00006206"/>
    </source>
</evidence>
<feature type="active site" description="Proton acceptor" evidence="9">
    <location>
        <position position="310"/>
    </location>
</feature>
<dbReference type="GO" id="GO:0004034">
    <property type="term" value="F:aldose 1-epimerase activity"/>
    <property type="evidence" value="ECO:0007669"/>
    <property type="project" value="UniProtKB-EC"/>
</dbReference>
<feature type="binding site" evidence="11">
    <location>
        <begin position="183"/>
        <end position="185"/>
    </location>
    <ligand>
        <name>beta-D-galactose</name>
        <dbReference type="ChEBI" id="CHEBI:27667"/>
    </ligand>
</feature>
<dbReference type="SUPFAM" id="SSF74650">
    <property type="entry name" value="Galactose mutarotase-like"/>
    <property type="match status" value="1"/>
</dbReference>
<evidence type="ECO:0000256" key="2">
    <source>
        <dbReference type="ARBA" id="ARBA00005028"/>
    </source>
</evidence>
<dbReference type="RefSeq" id="WP_090391755.1">
    <property type="nucleotide sequence ID" value="NZ_FMZO01000012.1"/>
</dbReference>
<accession>A0A1G6WUJ1</accession>
<evidence type="ECO:0000256" key="6">
    <source>
        <dbReference type="ARBA" id="ARBA00023235"/>
    </source>
</evidence>
<dbReference type="Proteomes" id="UP000198757">
    <property type="component" value="Unassembled WGS sequence"/>
</dbReference>
<feature type="binding site" evidence="10">
    <location>
        <position position="247"/>
    </location>
    <ligand>
        <name>beta-D-galactose</name>
        <dbReference type="ChEBI" id="CHEBI:27667"/>
    </ligand>
</feature>
<dbReference type="PANTHER" id="PTHR10091">
    <property type="entry name" value="ALDOSE-1-EPIMERASE"/>
    <property type="match status" value="1"/>
</dbReference>
<evidence type="ECO:0000256" key="7">
    <source>
        <dbReference type="ARBA" id="ARBA00023277"/>
    </source>
</evidence>
<dbReference type="CDD" id="cd09019">
    <property type="entry name" value="galactose_mutarotase_like"/>
    <property type="match status" value="1"/>
</dbReference>